<proteinExistence type="inferred from homology"/>
<dbReference type="InterPro" id="IPR036188">
    <property type="entry name" value="FAD/NAD-bd_sf"/>
</dbReference>
<keyword evidence="3" id="KW-0560">Oxidoreductase</keyword>
<dbReference type="InterPro" id="IPR051209">
    <property type="entry name" value="FAD-bind_Monooxygenase_sf"/>
</dbReference>
<dbReference type="Gene3D" id="3.50.50.60">
    <property type="entry name" value="FAD/NAD(P)-binding domain"/>
    <property type="match status" value="2"/>
</dbReference>
<name>A0ABR1Q2N1_9PEZI</name>
<keyword evidence="3" id="KW-0503">Monooxygenase</keyword>
<dbReference type="Pfam" id="PF13450">
    <property type="entry name" value="NAD_binding_8"/>
    <property type="match status" value="1"/>
</dbReference>
<dbReference type="EMBL" id="JAQQWE010000007">
    <property type="protein sequence ID" value="KAK7946263.1"/>
    <property type="molecule type" value="Genomic_DNA"/>
</dbReference>
<evidence type="ECO:0000313" key="3">
    <source>
        <dbReference type="EMBL" id="KAK7946263.1"/>
    </source>
</evidence>
<dbReference type="Proteomes" id="UP001391051">
    <property type="component" value="Unassembled WGS sequence"/>
</dbReference>
<comment type="similarity">
    <text evidence="1">Belongs to the FAD-binding monooxygenase family.</text>
</comment>
<comment type="caution">
    <text evidence="3">The sequence shown here is derived from an EMBL/GenBank/DDBJ whole genome shotgun (WGS) entry which is preliminary data.</text>
</comment>
<evidence type="ECO:0000256" key="1">
    <source>
        <dbReference type="ARBA" id="ARBA00010139"/>
    </source>
</evidence>
<accession>A0ABR1Q2N1</accession>
<dbReference type="GO" id="GO:0004497">
    <property type="term" value="F:monooxygenase activity"/>
    <property type="evidence" value="ECO:0007669"/>
    <property type="project" value="UniProtKB-KW"/>
</dbReference>
<dbReference type="SUPFAM" id="SSF51905">
    <property type="entry name" value="FAD/NAD(P)-binding domain"/>
    <property type="match status" value="3"/>
</dbReference>
<reference evidence="3 4" key="1">
    <citation type="submission" date="2023-01" db="EMBL/GenBank/DDBJ databases">
        <title>Analysis of 21 Apiospora genomes using comparative genomics revels a genus with tremendous synthesis potential of carbohydrate active enzymes and secondary metabolites.</title>
        <authorList>
            <person name="Sorensen T."/>
        </authorList>
    </citation>
    <scope>NUCLEOTIDE SEQUENCE [LARGE SCALE GENOMIC DNA]</scope>
    <source>
        <strain evidence="3 4">CBS 24483</strain>
    </source>
</reference>
<organism evidence="3 4">
    <name type="scientific">Apiospora aurea</name>
    <dbReference type="NCBI Taxonomy" id="335848"/>
    <lineage>
        <taxon>Eukaryota</taxon>
        <taxon>Fungi</taxon>
        <taxon>Dikarya</taxon>
        <taxon>Ascomycota</taxon>
        <taxon>Pezizomycotina</taxon>
        <taxon>Sordariomycetes</taxon>
        <taxon>Xylariomycetidae</taxon>
        <taxon>Amphisphaeriales</taxon>
        <taxon>Apiosporaceae</taxon>
        <taxon>Apiospora</taxon>
    </lineage>
</organism>
<feature type="region of interest" description="Disordered" evidence="2">
    <location>
        <begin position="425"/>
        <end position="460"/>
    </location>
</feature>
<sequence length="647" mass="72404">MGSRDTTNGANRTNGQDTYQCSDIPIHANRHLRVICIGAGASGLYLAYKLRKDFTDFTLDIFEKNPDIGGTWFENRYPGCACDAPAHNYTYSFEPKWDWSSNYAGSPEIFRYFSDFAGKYDLRQYISFGHEVVGAQWDEDANEWIVDVREGGGGHTTRRRADFLINASGILNKWKWPDIAGLDSFKGPKIHSAAWDESVELKGKRVGLIGNGFVSILWILCNPDTPPDTCVSPPNLAILIHLRLRHLLTWHPMNRAADHVTTFIRQPTYVVPQQGMGHHKYTPEEQREFRDDPEVHLKLRKETERAITAVFPVFTKITDAMREAMQEKLTTGSDDLDLELAKLIPDFPFGCRRLTPGVGYLESLTKPNVTVAQGGGVTRMTPKGCVTADGKEWPLDVLICATGFDTTFQPRFPLLGRGGRSMAEDWSETALTKPKATTTNGNGSTTTTTTPPEEGGRGRGPETYLSVAAHGYPNYFMFLGPNCPIGNGPIIILIELEGEYMAHFLNRWQKQGPGLASFEPKRHAVADFMQHKDAFMDSRAIWSECESWYRSRATGRVTALWPGSVPHYMEALSEPRYDDYEVAYRQGANRFAYLGNGFSQTELDPEADTAFYIRNNDKEGSGIFRPMQSSRNAKDAGPMLGSTWGVP</sequence>
<dbReference type="GeneID" id="92079868"/>
<keyword evidence="4" id="KW-1185">Reference proteome</keyword>
<feature type="region of interest" description="Disordered" evidence="2">
    <location>
        <begin position="627"/>
        <end position="647"/>
    </location>
</feature>
<evidence type="ECO:0000256" key="2">
    <source>
        <dbReference type="SAM" id="MobiDB-lite"/>
    </source>
</evidence>
<dbReference type="PANTHER" id="PTHR42877:SF8">
    <property type="entry name" value="MONOOXYGENASE"/>
    <property type="match status" value="1"/>
</dbReference>
<protein>
    <submittedName>
        <fullName evidence="3">Cyclohexanone monooxygenase</fullName>
    </submittedName>
</protein>
<evidence type="ECO:0000313" key="4">
    <source>
        <dbReference type="Proteomes" id="UP001391051"/>
    </source>
</evidence>
<feature type="compositionally biased region" description="Low complexity" evidence="2">
    <location>
        <begin position="437"/>
        <end position="453"/>
    </location>
</feature>
<dbReference type="PANTHER" id="PTHR42877">
    <property type="entry name" value="L-ORNITHINE N(5)-MONOOXYGENASE-RELATED"/>
    <property type="match status" value="1"/>
</dbReference>
<gene>
    <name evidence="3" type="ORF">PG986_010584</name>
</gene>
<dbReference type="RefSeq" id="XP_066696297.1">
    <property type="nucleotide sequence ID" value="XM_066846806.1"/>
</dbReference>